<evidence type="ECO:0000313" key="7">
    <source>
        <dbReference type="Proteomes" id="UP000759131"/>
    </source>
</evidence>
<dbReference type="Gene3D" id="3.40.20.10">
    <property type="entry name" value="Severin"/>
    <property type="match status" value="6"/>
</dbReference>
<keyword evidence="4" id="KW-0009">Actin-binding</keyword>
<name>A0A7R9KIA3_9ACAR</name>
<dbReference type="AlphaFoldDB" id="A0A7R9KIA3"/>
<dbReference type="InterPro" id="IPR007123">
    <property type="entry name" value="Gelsolin-like_dom"/>
</dbReference>
<dbReference type="PANTHER" id="PTHR11977">
    <property type="entry name" value="VILLIN"/>
    <property type="match status" value="1"/>
</dbReference>
<dbReference type="PRINTS" id="PR00597">
    <property type="entry name" value="GELSOLIN"/>
</dbReference>
<dbReference type="CDD" id="cd11292">
    <property type="entry name" value="gelsolin_S3_like"/>
    <property type="match status" value="1"/>
</dbReference>
<dbReference type="CDD" id="cd11293">
    <property type="entry name" value="gelsolin_S4_like"/>
    <property type="match status" value="1"/>
</dbReference>
<keyword evidence="2" id="KW-0117">Actin capping</keyword>
<dbReference type="InterPro" id="IPR021475">
    <property type="entry name" value="Pants/Emi1-like"/>
</dbReference>
<dbReference type="SMART" id="SM00262">
    <property type="entry name" value="GEL"/>
    <property type="match status" value="6"/>
</dbReference>
<dbReference type="FunFam" id="3.40.20.10:FF:000005">
    <property type="entry name" value="Gelsolin"/>
    <property type="match status" value="1"/>
</dbReference>
<dbReference type="Proteomes" id="UP000759131">
    <property type="component" value="Unassembled WGS sequence"/>
</dbReference>
<feature type="domain" description="Gelsolin-like" evidence="5">
    <location>
        <begin position="639"/>
        <end position="712"/>
    </location>
</feature>
<dbReference type="CDD" id="cd11288">
    <property type="entry name" value="gelsolin_S5_like"/>
    <property type="match status" value="1"/>
</dbReference>
<feature type="domain" description="Gelsolin-like" evidence="5">
    <location>
        <begin position="34"/>
        <end position="115"/>
    </location>
</feature>
<dbReference type="GO" id="GO:0008154">
    <property type="term" value="P:actin polymerization or depolymerization"/>
    <property type="evidence" value="ECO:0007669"/>
    <property type="project" value="TreeGrafter"/>
</dbReference>
<reference evidence="6" key="1">
    <citation type="submission" date="2020-11" db="EMBL/GenBank/DDBJ databases">
        <authorList>
            <person name="Tran Van P."/>
        </authorList>
    </citation>
    <scope>NUCLEOTIDE SEQUENCE</scope>
</reference>
<evidence type="ECO:0000256" key="1">
    <source>
        <dbReference type="ARBA" id="ARBA00008418"/>
    </source>
</evidence>
<sequence length="892" mass="101706">MSTQQAVDPAFRLIPQNSTFFYIWRIEKLQVIAVPKESYGQFYSGDSYIVICATDGKERGDCQLVPKEVRTGLDINIHFWLGEQTSQDEAGIAAYKSVELDDYLGGTPVQHRETQVLKGGIESGFNKVDISLKPSLYHVKGKRAPVVRELQEINWSQLNDGDVFILDACSYVFVWTGSHANNMEKIQAIQVAQNLKAEHSPDCKAVVVVEDNNEKAELSGDEREFFNKYLPLNQKNVLSHTEVPTDTKLEMNQRSEVILYRCSDEDQTLKVEKVKSGPLEQKDLNSNDSFIVDNNLGGIWVWVGKKASAKERTESMRNAQGFITKKGYPQHTRVTRVIDGGEPIEFKNVFKSWKDSAEIKGLGNTYNVGKIAKVIPQKFDPTILHENHVLAAETQMVDDGKAQKQIYRVKEFDLIEVPKEDFGKFYSGDCYLIVYSGAKTTIIYYWLGSKASVDERGTAAMKTVDFDNNMFAGQAVQVRVVEGKEPAHFMAMFSGKMVILMGGFGSGFNNNGNNNSNEQHISLLQVRGTNQYNTKAVEVHPSASSLNSNDVFVLLTQETTYLWAGRGSLGDEREMAKSIAEHKGNEVLLVSEGQEKSEFWDAIGGKEEYSNDKRLQLSDDPHSARLFQCSNASGNFSIEEIPNFDQSDLIQDDVMILDAWEALFVWIGNLSNREERKLALEAAQQYLNTDPSERDVDTPIIVIKQGYEPINFTGFFGVWDITLWNYPIETLKQKDAVLLPEDVEPTRKEVTRHEVTFGDDSGLATNAWIVKPCERYRQQYNDCKSIKARVHQYFIFGQSIDCNQWSQDFNDCLNYRKTKNVEHLNKVIDSETRRRTERMDAMKANDVWEYRSEPPNDWLKPLPDWFVERNRFSYLSRKQKEREMNNKSQTKN</sequence>
<gene>
    <name evidence="6" type="ORF">OSB1V03_LOCUS3892</name>
</gene>
<dbReference type="GO" id="GO:0051014">
    <property type="term" value="P:actin filament severing"/>
    <property type="evidence" value="ECO:0007669"/>
    <property type="project" value="TreeGrafter"/>
</dbReference>
<accession>A0A7R9KIA3</accession>
<dbReference type="InterPro" id="IPR029006">
    <property type="entry name" value="ADF-H/Gelsolin-like_dom_sf"/>
</dbReference>
<protein>
    <recommendedName>
        <fullName evidence="5">Gelsolin-like domain-containing protein</fullName>
    </recommendedName>
</protein>
<dbReference type="InterPro" id="IPR007122">
    <property type="entry name" value="Villin/Gelsolin"/>
</dbReference>
<dbReference type="GO" id="GO:0051016">
    <property type="term" value="P:barbed-end actin filament capping"/>
    <property type="evidence" value="ECO:0007669"/>
    <property type="project" value="TreeGrafter"/>
</dbReference>
<evidence type="ECO:0000256" key="3">
    <source>
        <dbReference type="ARBA" id="ARBA00022737"/>
    </source>
</evidence>
<organism evidence="6">
    <name type="scientific">Medioppia subpectinata</name>
    <dbReference type="NCBI Taxonomy" id="1979941"/>
    <lineage>
        <taxon>Eukaryota</taxon>
        <taxon>Metazoa</taxon>
        <taxon>Ecdysozoa</taxon>
        <taxon>Arthropoda</taxon>
        <taxon>Chelicerata</taxon>
        <taxon>Arachnida</taxon>
        <taxon>Acari</taxon>
        <taxon>Acariformes</taxon>
        <taxon>Sarcoptiformes</taxon>
        <taxon>Oribatida</taxon>
        <taxon>Brachypylina</taxon>
        <taxon>Oppioidea</taxon>
        <taxon>Oppiidae</taxon>
        <taxon>Medioppia</taxon>
    </lineage>
</organism>
<dbReference type="PANTHER" id="PTHR11977:SF57">
    <property type="entry name" value="VILLIN-LIKE PROTEIN QUAIL"/>
    <property type="match status" value="1"/>
</dbReference>
<dbReference type="EMBL" id="OC856240">
    <property type="protein sequence ID" value="CAD7623436.1"/>
    <property type="molecule type" value="Genomic_DNA"/>
</dbReference>
<dbReference type="FunFam" id="3.40.20.10:FF:000001">
    <property type="entry name" value="Gelsolin"/>
    <property type="match status" value="1"/>
</dbReference>
<dbReference type="GO" id="GO:0051015">
    <property type="term" value="F:actin filament binding"/>
    <property type="evidence" value="ECO:0007669"/>
    <property type="project" value="InterPro"/>
</dbReference>
<feature type="domain" description="Gelsolin-like" evidence="5">
    <location>
        <begin position="271"/>
        <end position="346"/>
    </location>
</feature>
<comment type="similarity">
    <text evidence="1">Belongs to the villin/gelsolin family.</text>
</comment>
<proteinExistence type="inferred from homology"/>
<feature type="domain" description="Gelsolin-like" evidence="5">
    <location>
        <begin position="535"/>
        <end position="578"/>
    </location>
</feature>
<evidence type="ECO:0000313" key="6">
    <source>
        <dbReference type="EMBL" id="CAD7623436.1"/>
    </source>
</evidence>
<dbReference type="GO" id="GO:0015629">
    <property type="term" value="C:actin cytoskeleton"/>
    <property type="evidence" value="ECO:0007669"/>
    <property type="project" value="TreeGrafter"/>
</dbReference>
<feature type="domain" description="Gelsolin-like" evidence="5">
    <location>
        <begin position="413"/>
        <end position="490"/>
    </location>
</feature>
<dbReference type="SUPFAM" id="SSF55753">
    <property type="entry name" value="Actin depolymerizing proteins"/>
    <property type="match status" value="6"/>
</dbReference>
<feature type="domain" description="Gelsolin-like" evidence="5">
    <location>
        <begin position="151"/>
        <end position="216"/>
    </location>
</feature>
<evidence type="ECO:0000259" key="5">
    <source>
        <dbReference type="Pfam" id="PF00626"/>
    </source>
</evidence>
<dbReference type="OrthoDB" id="6375767at2759"/>
<evidence type="ECO:0000256" key="4">
    <source>
        <dbReference type="ARBA" id="ARBA00023203"/>
    </source>
</evidence>
<dbReference type="Pfam" id="PF00626">
    <property type="entry name" value="Gelsolin"/>
    <property type="match status" value="6"/>
</dbReference>
<evidence type="ECO:0000256" key="2">
    <source>
        <dbReference type="ARBA" id="ARBA00022467"/>
    </source>
</evidence>
<dbReference type="GO" id="GO:0005546">
    <property type="term" value="F:phosphatidylinositol-4,5-bisphosphate binding"/>
    <property type="evidence" value="ECO:0007669"/>
    <property type="project" value="TreeGrafter"/>
</dbReference>
<dbReference type="EMBL" id="CAJPIZ010001665">
    <property type="protein sequence ID" value="CAG2103866.1"/>
    <property type="molecule type" value="Genomic_DNA"/>
</dbReference>
<dbReference type="Pfam" id="PF11326">
    <property type="entry name" value="PANTS-like"/>
    <property type="match status" value="1"/>
</dbReference>
<keyword evidence="3" id="KW-0677">Repeat</keyword>
<dbReference type="GO" id="GO:0005737">
    <property type="term" value="C:cytoplasm"/>
    <property type="evidence" value="ECO:0007669"/>
    <property type="project" value="TreeGrafter"/>
</dbReference>
<dbReference type="CDD" id="cd11291">
    <property type="entry name" value="gelsolin_S6_like"/>
    <property type="match status" value="1"/>
</dbReference>
<keyword evidence="7" id="KW-1185">Reference proteome</keyword>